<dbReference type="HOGENOM" id="CLU_105134_2_0_1"/>
<name>A0A0C9WA99_9AGAM</name>
<evidence type="ECO:0000256" key="3">
    <source>
        <dbReference type="ARBA" id="ARBA00022512"/>
    </source>
</evidence>
<dbReference type="SMART" id="SM00075">
    <property type="entry name" value="HYDRO"/>
    <property type="match status" value="1"/>
</dbReference>
<keyword evidence="6 7" id="KW-1015">Disulfide bond</keyword>
<dbReference type="OrthoDB" id="4225815at2759"/>
<evidence type="ECO:0000313" key="9">
    <source>
        <dbReference type="Proteomes" id="UP000053820"/>
    </source>
</evidence>
<evidence type="ECO:0000256" key="6">
    <source>
        <dbReference type="ARBA" id="ARBA00023157"/>
    </source>
</evidence>
<evidence type="ECO:0000256" key="5">
    <source>
        <dbReference type="ARBA" id="ARBA00022729"/>
    </source>
</evidence>
<evidence type="ECO:0000256" key="2">
    <source>
        <dbReference type="ARBA" id="ARBA00010446"/>
    </source>
</evidence>
<gene>
    <name evidence="8" type="ORF">HYDPIDRAFT_117274</name>
</gene>
<dbReference type="Pfam" id="PF01185">
    <property type="entry name" value="Hydrophobin"/>
    <property type="match status" value="1"/>
</dbReference>
<keyword evidence="3 7" id="KW-0134">Cell wall</keyword>
<proteinExistence type="inferred from homology"/>
<keyword evidence="5 7" id="KW-0732">Signal</keyword>
<keyword evidence="4 7" id="KW-0964">Secreted</keyword>
<dbReference type="GO" id="GO:0005199">
    <property type="term" value="F:structural constituent of cell wall"/>
    <property type="evidence" value="ECO:0007669"/>
    <property type="project" value="InterPro"/>
</dbReference>
<evidence type="ECO:0000256" key="7">
    <source>
        <dbReference type="RuleBase" id="RU365009"/>
    </source>
</evidence>
<dbReference type="PROSITE" id="PS00956">
    <property type="entry name" value="HYDROPHOBIN"/>
    <property type="match status" value="1"/>
</dbReference>
<evidence type="ECO:0000313" key="8">
    <source>
        <dbReference type="EMBL" id="KIJ60366.1"/>
    </source>
</evidence>
<dbReference type="InterPro" id="IPR001338">
    <property type="entry name" value="Class_I_Hydrophobin"/>
</dbReference>
<accession>A0A0C9WA99</accession>
<keyword evidence="9" id="KW-1185">Reference proteome</keyword>
<dbReference type="GO" id="GO:0009277">
    <property type="term" value="C:fungal-type cell wall"/>
    <property type="evidence" value="ECO:0007669"/>
    <property type="project" value="InterPro"/>
</dbReference>
<reference evidence="8 9" key="1">
    <citation type="submission" date="2014-04" db="EMBL/GenBank/DDBJ databases">
        <title>Evolutionary Origins and Diversification of the Mycorrhizal Mutualists.</title>
        <authorList>
            <consortium name="DOE Joint Genome Institute"/>
            <consortium name="Mycorrhizal Genomics Consortium"/>
            <person name="Kohler A."/>
            <person name="Kuo A."/>
            <person name="Nagy L.G."/>
            <person name="Floudas D."/>
            <person name="Copeland A."/>
            <person name="Barry K.W."/>
            <person name="Cichocki N."/>
            <person name="Veneault-Fourrey C."/>
            <person name="LaButti K."/>
            <person name="Lindquist E.A."/>
            <person name="Lipzen A."/>
            <person name="Lundell T."/>
            <person name="Morin E."/>
            <person name="Murat C."/>
            <person name="Riley R."/>
            <person name="Ohm R."/>
            <person name="Sun H."/>
            <person name="Tunlid A."/>
            <person name="Henrissat B."/>
            <person name="Grigoriev I.V."/>
            <person name="Hibbett D.S."/>
            <person name="Martin F."/>
        </authorList>
    </citation>
    <scope>NUCLEOTIDE SEQUENCE [LARGE SCALE GENOMIC DNA]</scope>
    <source>
        <strain evidence="8 9">MD-312</strain>
    </source>
</reference>
<evidence type="ECO:0000256" key="4">
    <source>
        <dbReference type="ARBA" id="ARBA00022525"/>
    </source>
</evidence>
<comment type="subcellular location">
    <subcellularLocation>
        <location evidence="1 7">Secreted</location>
        <location evidence="1 7">Cell wall</location>
    </subcellularLocation>
</comment>
<organism evidence="8 9">
    <name type="scientific">Hydnomerulius pinastri MD-312</name>
    <dbReference type="NCBI Taxonomy" id="994086"/>
    <lineage>
        <taxon>Eukaryota</taxon>
        <taxon>Fungi</taxon>
        <taxon>Dikarya</taxon>
        <taxon>Basidiomycota</taxon>
        <taxon>Agaricomycotina</taxon>
        <taxon>Agaricomycetes</taxon>
        <taxon>Agaricomycetidae</taxon>
        <taxon>Boletales</taxon>
        <taxon>Boletales incertae sedis</taxon>
        <taxon>Leucogyrophana</taxon>
    </lineage>
</organism>
<protein>
    <recommendedName>
        <fullName evidence="7">Hydrophobin</fullName>
    </recommendedName>
</protein>
<sequence>MFIRPSAVLLPIAALAAVATAAPNALVGRDQCNTGSISCCNQTYSSTSTSITSLLGLLGIVLGPVEGLLGLGCSPITVVGTGSGAQCTQQPVCCTGNTFNGLINIGCTPINIGL</sequence>
<comment type="similarity">
    <text evidence="2 7">Belongs to the fungal hydrophobin family.</text>
</comment>
<feature type="signal peptide" evidence="7">
    <location>
        <begin position="1"/>
        <end position="21"/>
    </location>
</feature>
<feature type="chain" id="PRO_5013986123" description="Hydrophobin" evidence="7">
    <location>
        <begin position="22"/>
        <end position="114"/>
    </location>
</feature>
<dbReference type="Proteomes" id="UP000053820">
    <property type="component" value="Unassembled WGS sequence"/>
</dbReference>
<dbReference type="AlphaFoldDB" id="A0A0C9WA99"/>
<dbReference type="EMBL" id="KN839873">
    <property type="protein sequence ID" value="KIJ60366.1"/>
    <property type="molecule type" value="Genomic_DNA"/>
</dbReference>
<dbReference type="InterPro" id="IPR019778">
    <property type="entry name" value="Class_I_Hydrophobin_CS"/>
</dbReference>
<evidence type="ECO:0000256" key="1">
    <source>
        <dbReference type="ARBA" id="ARBA00004191"/>
    </source>
</evidence>
<dbReference type="CDD" id="cd23507">
    <property type="entry name" value="hydrophobin_I"/>
    <property type="match status" value="1"/>
</dbReference>